<accession>A0ABY5ZJM2</accession>
<reference evidence="1" key="1">
    <citation type="journal article" date="2022" name="Environ. Microbiol.">
        <title>Geoalkalibacter halelectricus SAP #1 sp. nov. possessing extracellular electron transfer and mineral#reducing capabilities from a haloalkaline environment.</title>
        <authorList>
            <person name="Yadav S."/>
            <person name="Singh R."/>
            <person name="Sundharam S.S."/>
            <person name="Chaudhary S."/>
            <person name="Krishnamurthi S."/>
            <person name="Patil S.A."/>
        </authorList>
    </citation>
    <scope>NUCLEOTIDE SEQUENCE</scope>
    <source>
        <strain evidence="1">SAP-1</strain>
    </source>
</reference>
<evidence type="ECO:0000313" key="1">
    <source>
        <dbReference type="EMBL" id="UWZ78926.1"/>
    </source>
</evidence>
<proteinExistence type="predicted"/>
<keyword evidence="2" id="KW-1185">Reference proteome</keyword>
<sequence>MGAKNAQRKTNILSVRVSDHEMEYVREIMERTSRSASEVLRDAFRSLCEHGDQTLAASRPCERRH</sequence>
<evidence type="ECO:0000313" key="2">
    <source>
        <dbReference type="Proteomes" id="UP001060414"/>
    </source>
</evidence>
<dbReference type="RefSeq" id="WP_260747288.1">
    <property type="nucleotide sequence ID" value="NZ_CP092109.1"/>
</dbReference>
<gene>
    <name evidence="1" type="ORF">L9S41_14730</name>
</gene>
<organism evidence="1 2">
    <name type="scientific">Geoalkalibacter halelectricus</name>
    <dbReference type="NCBI Taxonomy" id="2847045"/>
    <lineage>
        <taxon>Bacteria</taxon>
        <taxon>Pseudomonadati</taxon>
        <taxon>Thermodesulfobacteriota</taxon>
        <taxon>Desulfuromonadia</taxon>
        <taxon>Desulfuromonadales</taxon>
        <taxon>Geoalkalibacteraceae</taxon>
        <taxon>Geoalkalibacter</taxon>
    </lineage>
</organism>
<evidence type="ECO:0008006" key="3">
    <source>
        <dbReference type="Google" id="ProtNLM"/>
    </source>
</evidence>
<protein>
    <recommendedName>
        <fullName evidence="3">Ribbon-helix-helix protein, copG family</fullName>
    </recommendedName>
</protein>
<dbReference type="Proteomes" id="UP001060414">
    <property type="component" value="Chromosome"/>
</dbReference>
<dbReference type="EMBL" id="CP092109">
    <property type="protein sequence ID" value="UWZ78926.1"/>
    <property type="molecule type" value="Genomic_DNA"/>
</dbReference>
<name>A0ABY5ZJM2_9BACT</name>